<dbReference type="SUPFAM" id="SSF102114">
    <property type="entry name" value="Radical SAM enzymes"/>
    <property type="match status" value="1"/>
</dbReference>
<keyword evidence="5" id="KW-0808">Transferase</keyword>
<keyword evidence="8 15" id="KW-0479">Metal-binding</keyword>
<dbReference type="Gene3D" id="3.40.630.30">
    <property type="match status" value="1"/>
</dbReference>
<keyword evidence="4" id="KW-0820">tRNA-binding</keyword>
<dbReference type="EMBL" id="MEYS01000001">
    <property type="protein sequence ID" value="OGD34451.1"/>
    <property type="molecule type" value="Genomic_DNA"/>
</dbReference>
<dbReference type="NCBIfam" id="TIGR01211">
    <property type="entry name" value="ELP3"/>
    <property type="match status" value="1"/>
</dbReference>
<dbReference type="AlphaFoldDB" id="A0A1F5BV42"/>
<dbReference type="InterPro" id="IPR007197">
    <property type="entry name" value="rSAM"/>
</dbReference>
<dbReference type="SUPFAM" id="SSF55729">
    <property type="entry name" value="Acyl-CoA N-acyltransferases (Nat)"/>
    <property type="match status" value="1"/>
</dbReference>
<gene>
    <name evidence="17" type="ORF">A2988_02925</name>
</gene>
<dbReference type="InterPro" id="IPR006638">
    <property type="entry name" value="Elp3/MiaA/NifB-like_rSAM"/>
</dbReference>
<dbReference type="GO" id="GO:0005737">
    <property type="term" value="C:cytoplasm"/>
    <property type="evidence" value="ECO:0007669"/>
    <property type="project" value="TreeGrafter"/>
</dbReference>
<evidence type="ECO:0000256" key="13">
    <source>
        <dbReference type="ARBA" id="ARBA00044771"/>
    </source>
</evidence>
<evidence type="ECO:0000256" key="11">
    <source>
        <dbReference type="ARBA" id="ARBA00023014"/>
    </source>
</evidence>
<dbReference type="Proteomes" id="UP000176650">
    <property type="component" value="Unassembled WGS sequence"/>
</dbReference>
<dbReference type="InterPro" id="IPR058240">
    <property type="entry name" value="rSAM_sf"/>
</dbReference>
<keyword evidence="12" id="KW-0012">Acyltransferase</keyword>
<evidence type="ECO:0000256" key="4">
    <source>
        <dbReference type="ARBA" id="ARBA00022555"/>
    </source>
</evidence>
<evidence type="ECO:0000256" key="8">
    <source>
        <dbReference type="ARBA" id="ARBA00022723"/>
    </source>
</evidence>
<comment type="similarity">
    <text evidence="2">Belongs to the ELP3 family.</text>
</comment>
<evidence type="ECO:0000256" key="5">
    <source>
        <dbReference type="ARBA" id="ARBA00022679"/>
    </source>
</evidence>
<evidence type="ECO:0000256" key="10">
    <source>
        <dbReference type="ARBA" id="ARBA00023004"/>
    </source>
</evidence>
<protein>
    <recommendedName>
        <fullName evidence="13">tRNA carboxymethyluridine synthase</fullName>
        <ecNumber evidence="13">2.3.1.311</ecNumber>
    </recommendedName>
</protein>
<dbReference type="GO" id="GO:0106261">
    <property type="term" value="F:tRNA uridine(34) acetyltransferase activity"/>
    <property type="evidence" value="ECO:0007669"/>
    <property type="project" value="UniProtKB-EC"/>
</dbReference>
<evidence type="ECO:0000256" key="1">
    <source>
        <dbReference type="ARBA" id="ARBA00005217"/>
    </source>
</evidence>
<dbReference type="EC" id="2.3.1.311" evidence="13"/>
<evidence type="ECO:0000256" key="7">
    <source>
        <dbReference type="ARBA" id="ARBA00022694"/>
    </source>
</evidence>
<dbReference type="InterPro" id="IPR016181">
    <property type="entry name" value="Acyl_CoA_acyltransferase"/>
</dbReference>
<dbReference type="PANTHER" id="PTHR11135:SF0">
    <property type="entry name" value="ELONGATOR COMPLEX PROTEIN 3"/>
    <property type="match status" value="1"/>
</dbReference>
<feature type="binding site" evidence="15">
    <location>
        <position position="98"/>
    </location>
    <ligand>
        <name>[4Fe-4S] cluster</name>
        <dbReference type="ChEBI" id="CHEBI:49883"/>
        <note>4Fe-4S-S-AdoMet</note>
    </ligand>
</feature>
<accession>A0A1F5BV42</accession>
<dbReference type="InterPro" id="IPR039661">
    <property type="entry name" value="ELP3"/>
</dbReference>
<dbReference type="InterPro" id="IPR023404">
    <property type="entry name" value="rSAM_horseshoe"/>
</dbReference>
<dbReference type="PIRSF" id="PIRSF005669">
    <property type="entry name" value="Hist_AcTrfase_ELP3"/>
    <property type="match status" value="1"/>
</dbReference>
<dbReference type="Gene3D" id="3.80.30.20">
    <property type="entry name" value="tm_1862 like domain"/>
    <property type="match status" value="1"/>
</dbReference>
<reference evidence="17 18" key="1">
    <citation type="journal article" date="2016" name="Nat. Commun.">
        <title>Thousands of microbial genomes shed light on interconnected biogeochemical processes in an aquifer system.</title>
        <authorList>
            <person name="Anantharaman K."/>
            <person name="Brown C.T."/>
            <person name="Hug L.A."/>
            <person name="Sharon I."/>
            <person name="Castelle C.J."/>
            <person name="Probst A.J."/>
            <person name="Thomas B.C."/>
            <person name="Singh A."/>
            <person name="Wilkins M.J."/>
            <person name="Karaoz U."/>
            <person name="Brodie E.L."/>
            <person name="Williams K.H."/>
            <person name="Hubbard S.S."/>
            <person name="Banfield J.F."/>
        </authorList>
    </citation>
    <scope>NUCLEOTIDE SEQUENCE [LARGE SCALE GENOMIC DNA]</scope>
</reference>
<evidence type="ECO:0000256" key="15">
    <source>
        <dbReference type="PIRSR" id="PIRSR005669-1"/>
    </source>
</evidence>
<name>A0A1F5BV42_9BACT</name>
<organism evidence="17 18">
    <name type="scientific">Candidatus Azambacteria bacterium RIFCSPLOWO2_01_FULL_46_25</name>
    <dbReference type="NCBI Taxonomy" id="1797298"/>
    <lineage>
        <taxon>Bacteria</taxon>
        <taxon>Candidatus Azamiibacteriota</taxon>
    </lineage>
</organism>
<dbReference type="SFLD" id="SFLDF00344">
    <property type="entry name" value="ELP3-like"/>
    <property type="match status" value="1"/>
</dbReference>
<feature type="binding site" evidence="15">
    <location>
        <position position="91"/>
    </location>
    <ligand>
        <name>[4Fe-4S] cluster</name>
        <dbReference type="ChEBI" id="CHEBI:49883"/>
        <note>4Fe-4S-S-AdoMet</note>
    </ligand>
</feature>
<dbReference type="Pfam" id="PF16199">
    <property type="entry name" value="Radical_SAM_C"/>
    <property type="match status" value="1"/>
</dbReference>
<sequence length="543" mass="61989">MNLLLEKIVVEASRAKKLDDLAFNRIKRKHMRALGIHGLPGNVKLFSVYQKLLESGKIPFTASLDRIIKKRKMRTLSGIASITILTKDWGCPGKCTFCPTEKGMPKSYLSNEPAVMRAVLNQFDPYRQVRTRLESLAAQGHATDKIEVIVIGGTWSAIPKDYQEWYIKKIYEALNDTTTLPQVYTSYKTKKTLKALQMYNEKYAKHKLVGLTLETRPDWVTEKDVKLMRAYGCTRVELGVQSVYDDVLDASNRGHHIDATIRATKLLKDNGFKINYHMMPNLPGSTIKKDISMFKEIFENPSYRPDMMKIYPCMVVKDAKLYDIWKKGGYTPYTDRQLIEIAKKAKSYVPEYCRIVRVIRDIPATSIEGGSKASNLRQTIQEEMKKEGLACRCIRCREIKDMKPETRNMKLKRMDYEASDGHEIFLTFDDVKNDKLVALLRLRIPAPCLEVQLPNMVSALKNTALIREIHTYGEVVPLMFGSSTSKHAKQHKGLGKKLLKEAERIAKKEFGAKKMAVIAGAGVRGYYRAQDYSLKDTYMVKAL</sequence>
<dbReference type="SFLD" id="SFLDG01086">
    <property type="entry name" value="elongater_protein-like"/>
    <property type="match status" value="1"/>
</dbReference>
<keyword evidence="11 15" id="KW-0411">Iron-sulfur</keyword>
<keyword evidence="3" id="KW-0004">4Fe-4S</keyword>
<evidence type="ECO:0000256" key="3">
    <source>
        <dbReference type="ARBA" id="ARBA00022485"/>
    </source>
</evidence>
<evidence type="ECO:0000256" key="9">
    <source>
        <dbReference type="ARBA" id="ARBA00022884"/>
    </source>
</evidence>
<evidence type="ECO:0000259" key="16">
    <source>
        <dbReference type="PROSITE" id="PS51918"/>
    </source>
</evidence>
<dbReference type="PANTHER" id="PTHR11135">
    <property type="entry name" value="HISTONE ACETYLTRANSFERASE-RELATED"/>
    <property type="match status" value="1"/>
</dbReference>
<comment type="cofactor">
    <cofactor evidence="15">
        <name>[4Fe-4S] cluster</name>
        <dbReference type="ChEBI" id="CHEBI:49883"/>
    </cofactor>
    <text evidence="15">Binds 1 [4Fe-4S] cluster. The cluster is coordinated with 3 cysteines and an exchangeable S-adenosyl-L-methionine.</text>
</comment>
<evidence type="ECO:0000256" key="2">
    <source>
        <dbReference type="ARBA" id="ARBA00005494"/>
    </source>
</evidence>
<evidence type="ECO:0000256" key="14">
    <source>
        <dbReference type="ARBA" id="ARBA00047372"/>
    </source>
</evidence>
<comment type="catalytic activity">
    <reaction evidence="14">
        <text>uridine(34) in tRNA + acetyl-CoA + S-adenosyl-L-methionine + H2O = 5-(carboxymethyl)uridine(34) in tRNA + 5'-deoxyadenosine + L-methionine + CoA + 2 H(+)</text>
        <dbReference type="Rhea" id="RHEA:61020"/>
        <dbReference type="Rhea" id="RHEA-COMP:10407"/>
        <dbReference type="Rhea" id="RHEA-COMP:11727"/>
        <dbReference type="ChEBI" id="CHEBI:15377"/>
        <dbReference type="ChEBI" id="CHEBI:15378"/>
        <dbReference type="ChEBI" id="CHEBI:17319"/>
        <dbReference type="ChEBI" id="CHEBI:57287"/>
        <dbReference type="ChEBI" id="CHEBI:57288"/>
        <dbReference type="ChEBI" id="CHEBI:57844"/>
        <dbReference type="ChEBI" id="CHEBI:59789"/>
        <dbReference type="ChEBI" id="CHEBI:65315"/>
        <dbReference type="ChEBI" id="CHEBI:74882"/>
        <dbReference type="EC" id="2.3.1.311"/>
    </reaction>
    <physiologicalReaction direction="left-to-right" evidence="14">
        <dbReference type="Rhea" id="RHEA:61021"/>
    </physiologicalReaction>
</comment>
<dbReference type="InterPro" id="IPR032432">
    <property type="entry name" value="Radical_SAM_C"/>
</dbReference>
<keyword evidence="7" id="KW-0819">tRNA processing</keyword>
<evidence type="ECO:0000313" key="18">
    <source>
        <dbReference type="Proteomes" id="UP000176650"/>
    </source>
</evidence>
<feature type="binding site" evidence="15">
    <location>
        <position position="95"/>
    </location>
    <ligand>
        <name>[4Fe-4S] cluster</name>
        <dbReference type="ChEBI" id="CHEBI:49883"/>
        <note>4Fe-4S-S-AdoMet</note>
    </ligand>
</feature>
<dbReference type="GO" id="GO:0000049">
    <property type="term" value="F:tRNA binding"/>
    <property type="evidence" value="ECO:0007669"/>
    <property type="project" value="UniProtKB-KW"/>
</dbReference>
<keyword evidence="9" id="KW-0694">RNA-binding</keyword>
<dbReference type="Pfam" id="PF04055">
    <property type="entry name" value="Radical_SAM"/>
    <property type="match status" value="1"/>
</dbReference>
<feature type="domain" description="Radical SAM core" evidence="16">
    <location>
        <begin position="74"/>
        <end position="368"/>
    </location>
</feature>
<dbReference type="PROSITE" id="PS51918">
    <property type="entry name" value="RADICAL_SAM"/>
    <property type="match status" value="1"/>
</dbReference>
<keyword evidence="6" id="KW-0949">S-adenosyl-L-methionine</keyword>
<proteinExistence type="inferred from homology"/>
<evidence type="ECO:0000256" key="6">
    <source>
        <dbReference type="ARBA" id="ARBA00022691"/>
    </source>
</evidence>
<dbReference type="STRING" id="1797298.A2988_02925"/>
<evidence type="ECO:0000256" key="12">
    <source>
        <dbReference type="ARBA" id="ARBA00023315"/>
    </source>
</evidence>
<dbReference type="SFLD" id="SFLDG01082">
    <property type="entry name" value="B12-binding_domain_containing"/>
    <property type="match status" value="1"/>
</dbReference>
<comment type="pathway">
    <text evidence="1">tRNA modification.</text>
</comment>
<dbReference type="GO" id="GO:0002926">
    <property type="term" value="P:tRNA wobble base 5-methoxycarbonylmethyl-2-thiouridinylation"/>
    <property type="evidence" value="ECO:0007669"/>
    <property type="project" value="TreeGrafter"/>
</dbReference>
<dbReference type="SFLD" id="SFLDS00029">
    <property type="entry name" value="Radical_SAM"/>
    <property type="match status" value="1"/>
</dbReference>
<dbReference type="GO" id="GO:0051539">
    <property type="term" value="F:4 iron, 4 sulfur cluster binding"/>
    <property type="evidence" value="ECO:0007669"/>
    <property type="project" value="UniProtKB-KW"/>
</dbReference>
<dbReference type="GO" id="GO:0046872">
    <property type="term" value="F:metal ion binding"/>
    <property type="evidence" value="ECO:0007669"/>
    <property type="project" value="UniProtKB-KW"/>
</dbReference>
<keyword evidence="10 15" id="KW-0408">Iron</keyword>
<dbReference type="InterPro" id="IPR034687">
    <property type="entry name" value="ELP3-like"/>
</dbReference>
<evidence type="ECO:0000313" key="17">
    <source>
        <dbReference type="EMBL" id="OGD34451.1"/>
    </source>
</evidence>
<dbReference type="SMART" id="SM00729">
    <property type="entry name" value="Elp3"/>
    <property type="match status" value="1"/>
</dbReference>
<comment type="caution">
    <text evidence="17">The sequence shown here is derived from an EMBL/GenBank/DDBJ whole genome shotgun (WGS) entry which is preliminary data.</text>
</comment>